<keyword evidence="1" id="KW-0805">Transcription regulation</keyword>
<feature type="DNA-binding region" description="H-T-H motif" evidence="4">
    <location>
        <begin position="56"/>
        <end position="75"/>
    </location>
</feature>
<sequence>MFIPRLFEPIRSATVIPVRTSEDVSPADAERIDRRRNEIIGAAARLFSEKGYHETGIADIAAFLGIGHGTFYRYFKNKMDIASSAFDRVVALLGSTMLGEDPESSNTIAEYREQVGRIVYRLFELLDTEPALVRLFHRNSLDIDRLSGAMDEFTRYTERFIVNGVRKGFLRADLNTELAAQLLMAVLFDVTRRAAQQTPSAELRERLLTDGLDIIFLGLGERPERR</sequence>
<dbReference type="InterPro" id="IPR001647">
    <property type="entry name" value="HTH_TetR"/>
</dbReference>
<dbReference type="PRINTS" id="PR00455">
    <property type="entry name" value="HTHTETR"/>
</dbReference>
<proteinExistence type="predicted"/>
<dbReference type="GO" id="GO:0003700">
    <property type="term" value="F:DNA-binding transcription factor activity"/>
    <property type="evidence" value="ECO:0007669"/>
    <property type="project" value="TreeGrafter"/>
</dbReference>
<dbReference type="Gene3D" id="1.10.357.10">
    <property type="entry name" value="Tetracycline Repressor, domain 2"/>
    <property type="match status" value="1"/>
</dbReference>
<dbReference type="Proteomes" id="UP000322244">
    <property type="component" value="Unassembled WGS sequence"/>
</dbReference>
<evidence type="ECO:0000256" key="2">
    <source>
        <dbReference type="ARBA" id="ARBA00023125"/>
    </source>
</evidence>
<dbReference type="SUPFAM" id="SSF46689">
    <property type="entry name" value="Homeodomain-like"/>
    <property type="match status" value="1"/>
</dbReference>
<comment type="caution">
    <text evidence="6">The sequence shown here is derived from an EMBL/GenBank/DDBJ whole genome shotgun (WGS) entry which is preliminary data.</text>
</comment>
<dbReference type="InterPro" id="IPR036271">
    <property type="entry name" value="Tet_transcr_reg_TetR-rel_C_sf"/>
</dbReference>
<feature type="domain" description="HTH tetR-type" evidence="5">
    <location>
        <begin position="33"/>
        <end position="93"/>
    </location>
</feature>
<evidence type="ECO:0000313" key="6">
    <source>
        <dbReference type="EMBL" id="KAA0018452.1"/>
    </source>
</evidence>
<dbReference type="PROSITE" id="PS50977">
    <property type="entry name" value="HTH_TETR_2"/>
    <property type="match status" value="1"/>
</dbReference>
<dbReference type="PANTHER" id="PTHR30055:SF234">
    <property type="entry name" value="HTH-TYPE TRANSCRIPTIONAL REGULATOR BETI"/>
    <property type="match status" value="1"/>
</dbReference>
<dbReference type="OrthoDB" id="5112469at2"/>
<gene>
    <name evidence="6" type="ORF">FOY51_23490</name>
</gene>
<accession>A0A5A7S5K6</accession>
<organism evidence="6 7">
    <name type="scientific">Antrihabitans cavernicola</name>
    <dbReference type="NCBI Taxonomy" id="2495913"/>
    <lineage>
        <taxon>Bacteria</taxon>
        <taxon>Bacillati</taxon>
        <taxon>Actinomycetota</taxon>
        <taxon>Actinomycetes</taxon>
        <taxon>Mycobacteriales</taxon>
        <taxon>Nocardiaceae</taxon>
        <taxon>Antrihabitans</taxon>
    </lineage>
</organism>
<dbReference type="InterPro" id="IPR009057">
    <property type="entry name" value="Homeodomain-like_sf"/>
</dbReference>
<keyword evidence="3" id="KW-0804">Transcription</keyword>
<dbReference type="SUPFAM" id="SSF48498">
    <property type="entry name" value="Tetracyclin repressor-like, C-terminal domain"/>
    <property type="match status" value="1"/>
</dbReference>
<evidence type="ECO:0000313" key="7">
    <source>
        <dbReference type="Proteomes" id="UP000322244"/>
    </source>
</evidence>
<dbReference type="InterPro" id="IPR050109">
    <property type="entry name" value="HTH-type_TetR-like_transc_reg"/>
</dbReference>
<evidence type="ECO:0000256" key="1">
    <source>
        <dbReference type="ARBA" id="ARBA00023015"/>
    </source>
</evidence>
<protein>
    <submittedName>
        <fullName evidence="6">TetR/AcrR family transcriptional regulator</fullName>
    </submittedName>
</protein>
<name>A0A5A7S5K6_9NOCA</name>
<dbReference type="GO" id="GO:0000976">
    <property type="term" value="F:transcription cis-regulatory region binding"/>
    <property type="evidence" value="ECO:0007669"/>
    <property type="project" value="TreeGrafter"/>
</dbReference>
<evidence type="ECO:0000259" key="5">
    <source>
        <dbReference type="PROSITE" id="PS50977"/>
    </source>
</evidence>
<keyword evidence="2 4" id="KW-0238">DNA-binding</keyword>
<evidence type="ECO:0000256" key="3">
    <source>
        <dbReference type="ARBA" id="ARBA00023163"/>
    </source>
</evidence>
<keyword evidence="7" id="KW-1185">Reference proteome</keyword>
<dbReference type="AlphaFoldDB" id="A0A5A7S5K6"/>
<dbReference type="Pfam" id="PF00440">
    <property type="entry name" value="TetR_N"/>
    <property type="match status" value="1"/>
</dbReference>
<evidence type="ECO:0000256" key="4">
    <source>
        <dbReference type="PROSITE-ProRule" id="PRU00335"/>
    </source>
</evidence>
<reference evidence="6 7" key="1">
    <citation type="submission" date="2019-07" db="EMBL/GenBank/DDBJ databases">
        <title>Rhodococcus cavernicolus sp. nov., isolated from a cave.</title>
        <authorList>
            <person name="Lee S.D."/>
        </authorList>
    </citation>
    <scope>NUCLEOTIDE SEQUENCE [LARGE SCALE GENOMIC DNA]</scope>
    <source>
        <strain evidence="6 7">C1-24</strain>
    </source>
</reference>
<dbReference type="PANTHER" id="PTHR30055">
    <property type="entry name" value="HTH-TYPE TRANSCRIPTIONAL REGULATOR RUTR"/>
    <property type="match status" value="1"/>
</dbReference>
<dbReference type="EMBL" id="VLNY01000017">
    <property type="protein sequence ID" value="KAA0018452.1"/>
    <property type="molecule type" value="Genomic_DNA"/>
</dbReference>